<dbReference type="Gene3D" id="3.30.110.40">
    <property type="entry name" value="TusA-like domain"/>
    <property type="match status" value="1"/>
</dbReference>
<dbReference type="PANTHER" id="PTHR33279">
    <property type="entry name" value="SULFUR CARRIER PROTEIN YEDF-RELATED"/>
    <property type="match status" value="1"/>
</dbReference>
<evidence type="ECO:0000259" key="2">
    <source>
        <dbReference type="PROSITE" id="PS01148"/>
    </source>
</evidence>
<dbReference type="PROSITE" id="PS01148">
    <property type="entry name" value="UPF0033"/>
    <property type="match status" value="1"/>
</dbReference>
<comment type="similarity">
    <text evidence="1">Belongs to the sulfur carrier protein TusA family.</text>
</comment>
<dbReference type="EMBL" id="LAZR01000953">
    <property type="protein sequence ID" value="KKN53893.1"/>
    <property type="molecule type" value="Genomic_DNA"/>
</dbReference>
<evidence type="ECO:0000313" key="3">
    <source>
        <dbReference type="EMBL" id="KKN53893.1"/>
    </source>
</evidence>
<name>A0A0F9UJY8_9ZZZZ</name>
<sequence length="82" mass="9388">MLEERIKTDVKLDCFGLLCPMPIVQTAQKIKEMKIGEVLEVISTDAGIREDMPAWCRQTGQEYLGLEEEGETIKVYVRKVKD</sequence>
<accession>A0A0F9UJY8</accession>
<protein>
    <recommendedName>
        <fullName evidence="2">UPF0033 domain-containing protein</fullName>
    </recommendedName>
</protein>
<dbReference type="CDD" id="cd00291">
    <property type="entry name" value="SirA_YedF_YeeD"/>
    <property type="match status" value="1"/>
</dbReference>
<dbReference type="SUPFAM" id="SSF64307">
    <property type="entry name" value="SirA-like"/>
    <property type="match status" value="1"/>
</dbReference>
<dbReference type="PANTHER" id="PTHR33279:SF6">
    <property type="entry name" value="SULFUR CARRIER PROTEIN YEDF-RELATED"/>
    <property type="match status" value="1"/>
</dbReference>
<comment type="caution">
    <text evidence="3">The sequence shown here is derived from an EMBL/GenBank/DDBJ whole genome shotgun (WGS) entry which is preliminary data.</text>
</comment>
<feature type="domain" description="UPF0033" evidence="2">
    <location>
        <begin position="12"/>
        <end position="36"/>
    </location>
</feature>
<dbReference type="Pfam" id="PF01206">
    <property type="entry name" value="TusA"/>
    <property type="match status" value="1"/>
</dbReference>
<dbReference type="AlphaFoldDB" id="A0A0F9UJY8"/>
<reference evidence="3" key="1">
    <citation type="journal article" date="2015" name="Nature">
        <title>Complex archaea that bridge the gap between prokaryotes and eukaryotes.</title>
        <authorList>
            <person name="Spang A."/>
            <person name="Saw J.H."/>
            <person name="Jorgensen S.L."/>
            <person name="Zaremba-Niedzwiedzka K."/>
            <person name="Martijn J."/>
            <person name="Lind A.E."/>
            <person name="van Eijk R."/>
            <person name="Schleper C."/>
            <person name="Guy L."/>
            <person name="Ettema T.J."/>
        </authorList>
    </citation>
    <scope>NUCLEOTIDE SEQUENCE</scope>
</reference>
<gene>
    <name evidence="3" type="ORF">LCGC14_0597880</name>
</gene>
<dbReference type="InterPro" id="IPR036868">
    <property type="entry name" value="TusA-like_sf"/>
</dbReference>
<dbReference type="InterPro" id="IPR001455">
    <property type="entry name" value="TusA-like"/>
</dbReference>
<organism evidence="3">
    <name type="scientific">marine sediment metagenome</name>
    <dbReference type="NCBI Taxonomy" id="412755"/>
    <lineage>
        <taxon>unclassified sequences</taxon>
        <taxon>metagenomes</taxon>
        <taxon>ecological metagenomes</taxon>
    </lineage>
</organism>
<proteinExistence type="inferred from homology"/>
<evidence type="ECO:0000256" key="1">
    <source>
        <dbReference type="ARBA" id="ARBA00008984"/>
    </source>
</evidence>